<sequence>MIDTDEDSIASGRPISIRSWTDEDEAGLLDLHRLVSGEGDLSSPEFFDWQYRQNPAGRAFIGVAQEPGGMIVAQSAAIPVPLRMRGKRTMGSFALNSVTHPDYRRHGLFTKCAMKVFEDQIGAKITYTFSFPTLYSYMARTRTMEFRDLGTTHLLIKLHDPEALLADRGFSHEWFPLVTVGSWVLKAIQKDPRRIQEVEEVTSFDGLPVENLCEPGKVIVDADIGWLNWRYVANPKRRYRIAVARDAGEIVGIVVHGIEDTGPRRWGIIMDLMLSPAAGTRTVESLMNHVFSANIEAGCSVTLYMASPGSRKQFLLKRCGFWLVPKRVRSKGLSTGALLCRNNDSSAEDLRLEHIDLAFGMHDVL</sequence>
<evidence type="ECO:0000313" key="2">
    <source>
        <dbReference type="Proteomes" id="UP000807825"/>
    </source>
</evidence>
<evidence type="ECO:0000313" key="1">
    <source>
        <dbReference type="EMBL" id="MBI5249544.1"/>
    </source>
</evidence>
<name>A0A9D6V110_9BACT</name>
<gene>
    <name evidence="1" type="ORF">HY912_08620</name>
</gene>
<accession>A0A9D6V110</accession>
<comment type="caution">
    <text evidence="1">The sequence shown here is derived from an EMBL/GenBank/DDBJ whole genome shotgun (WGS) entry which is preliminary data.</text>
</comment>
<dbReference type="AlphaFoldDB" id="A0A9D6V110"/>
<proteinExistence type="predicted"/>
<dbReference type="Proteomes" id="UP000807825">
    <property type="component" value="Unassembled WGS sequence"/>
</dbReference>
<dbReference type="EMBL" id="JACRDE010000232">
    <property type="protein sequence ID" value="MBI5249544.1"/>
    <property type="molecule type" value="Genomic_DNA"/>
</dbReference>
<dbReference type="Gene3D" id="3.40.630.30">
    <property type="match status" value="1"/>
</dbReference>
<dbReference type="SUPFAM" id="SSF55729">
    <property type="entry name" value="Acyl-CoA N-acyltransferases (Nat)"/>
    <property type="match status" value="1"/>
</dbReference>
<protein>
    <submittedName>
        <fullName evidence="1">GNAT family N-acetyltransferase</fullName>
    </submittedName>
</protein>
<dbReference type="Pfam" id="PF13527">
    <property type="entry name" value="Acetyltransf_9"/>
    <property type="match status" value="1"/>
</dbReference>
<dbReference type="InterPro" id="IPR016181">
    <property type="entry name" value="Acyl_CoA_acyltransferase"/>
</dbReference>
<organism evidence="1 2">
    <name type="scientific">Desulfomonile tiedjei</name>
    <dbReference type="NCBI Taxonomy" id="2358"/>
    <lineage>
        <taxon>Bacteria</taxon>
        <taxon>Pseudomonadati</taxon>
        <taxon>Thermodesulfobacteriota</taxon>
        <taxon>Desulfomonilia</taxon>
        <taxon>Desulfomonilales</taxon>
        <taxon>Desulfomonilaceae</taxon>
        <taxon>Desulfomonile</taxon>
    </lineage>
</organism>
<reference evidence="1" key="1">
    <citation type="submission" date="2020-07" db="EMBL/GenBank/DDBJ databases">
        <title>Huge and variable diversity of episymbiotic CPR bacteria and DPANN archaea in groundwater ecosystems.</title>
        <authorList>
            <person name="He C.Y."/>
            <person name="Keren R."/>
            <person name="Whittaker M."/>
            <person name="Farag I.F."/>
            <person name="Doudna J."/>
            <person name="Cate J.H.D."/>
            <person name="Banfield J.F."/>
        </authorList>
    </citation>
    <scope>NUCLEOTIDE SEQUENCE</scope>
    <source>
        <strain evidence="1">NC_groundwater_1664_Pr3_B-0.1um_52_9</strain>
    </source>
</reference>